<dbReference type="InterPro" id="IPR003609">
    <property type="entry name" value="Pan_app"/>
</dbReference>
<accession>A0A6S7GBI2</accession>
<name>A0A6S7GBI2_PARCT</name>
<protein>
    <recommendedName>
        <fullName evidence="1">Apple domain-containing protein</fullName>
    </recommendedName>
</protein>
<reference evidence="2" key="1">
    <citation type="submission" date="2020-04" db="EMBL/GenBank/DDBJ databases">
        <authorList>
            <person name="Alioto T."/>
            <person name="Alioto T."/>
            <person name="Gomez Garrido J."/>
        </authorList>
    </citation>
    <scope>NUCLEOTIDE SEQUENCE</scope>
    <source>
        <strain evidence="2">A484AB</strain>
    </source>
</reference>
<dbReference type="Proteomes" id="UP001152795">
    <property type="component" value="Unassembled WGS sequence"/>
</dbReference>
<proteinExistence type="predicted"/>
<dbReference type="AlphaFoldDB" id="A0A6S7GBI2"/>
<gene>
    <name evidence="2" type="ORF">PACLA_8A063994</name>
</gene>
<feature type="domain" description="Apple" evidence="1">
    <location>
        <begin position="30"/>
        <end position="95"/>
    </location>
</feature>
<dbReference type="EMBL" id="CACRXK020001730">
    <property type="protein sequence ID" value="CAB3990814.1"/>
    <property type="molecule type" value="Genomic_DNA"/>
</dbReference>
<dbReference type="Pfam" id="PF00024">
    <property type="entry name" value="PAN_1"/>
    <property type="match status" value="1"/>
</dbReference>
<comment type="caution">
    <text evidence="2">The sequence shown here is derived from an EMBL/GenBank/DDBJ whole genome shotgun (WGS) entry which is preliminary data.</text>
</comment>
<evidence type="ECO:0000313" key="2">
    <source>
        <dbReference type="EMBL" id="CAB3990814.1"/>
    </source>
</evidence>
<feature type="non-terminal residue" evidence="2">
    <location>
        <position position="106"/>
    </location>
</feature>
<evidence type="ECO:0000313" key="3">
    <source>
        <dbReference type="Proteomes" id="UP001152795"/>
    </source>
</evidence>
<organism evidence="2 3">
    <name type="scientific">Paramuricea clavata</name>
    <name type="common">Red gorgonian</name>
    <name type="synonym">Violescent sea-whip</name>
    <dbReference type="NCBI Taxonomy" id="317549"/>
    <lineage>
        <taxon>Eukaryota</taxon>
        <taxon>Metazoa</taxon>
        <taxon>Cnidaria</taxon>
        <taxon>Anthozoa</taxon>
        <taxon>Octocorallia</taxon>
        <taxon>Malacalcyonacea</taxon>
        <taxon>Plexauridae</taxon>
        <taxon>Paramuricea</taxon>
    </lineage>
</organism>
<evidence type="ECO:0000259" key="1">
    <source>
        <dbReference type="Pfam" id="PF00024"/>
    </source>
</evidence>
<sequence>MLLFVAILLTPFSNCLQTKLIKTKTIRSVFGKYLQNHVFKTTYHSQDIQHCISDSWVENERCQSFNYLPDLNICELNDRSKENAPHDYIDKDRSVYLTNPRFGKKK</sequence>
<keyword evidence="3" id="KW-1185">Reference proteome</keyword>
<dbReference type="OrthoDB" id="5985596at2759"/>